<evidence type="ECO:0000313" key="11">
    <source>
        <dbReference type="EMBL" id="TFY58619.1"/>
    </source>
</evidence>
<dbReference type="PANTHER" id="PTHR24343">
    <property type="entry name" value="SERINE/THREONINE KINASE"/>
    <property type="match status" value="1"/>
</dbReference>
<dbReference type="PROSITE" id="PS50011">
    <property type="entry name" value="PROTEIN_KINASE_DOM"/>
    <property type="match status" value="1"/>
</dbReference>
<feature type="region of interest" description="Disordered" evidence="9">
    <location>
        <begin position="123"/>
        <end position="142"/>
    </location>
</feature>
<feature type="non-terminal residue" evidence="11">
    <location>
        <position position="1"/>
    </location>
</feature>
<keyword evidence="6" id="KW-0067">ATP-binding</keyword>
<keyword evidence="4" id="KW-0547">Nucleotide-binding</keyword>
<organism evidence="11 12">
    <name type="scientific">Dentipellis fragilis</name>
    <dbReference type="NCBI Taxonomy" id="205917"/>
    <lineage>
        <taxon>Eukaryota</taxon>
        <taxon>Fungi</taxon>
        <taxon>Dikarya</taxon>
        <taxon>Basidiomycota</taxon>
        <taxon>Agaricomycotina</taxon>
        <taxon>Agaricomycetes</taxon>
        <taxon>Russulales</taxon>
        <taxon>Hericiaceae</taxon>
        <taxon>Dentipellis</taxon>
    </lineage>
</organism>
<gene>
    <name evidence="11" type="ORF">EVG20_g8080</name>
</gene>
<sequence>GLARVIDPSDPWLITRCGSESYAAPELIIAGTVSGSSDFLDEDQDETPAWEVYLSRAPSDATTTHTGSGSSRTTIVDYCTEQPTPVQAVTPRKEGAYDGRETDAWALGVVLYALVTRRLPFEPPSESASQLRDGSRDCGEAQRKRDRRAWLMRIARGEWSWPEDSELYKVDHNDTDADEDAPPSPVEAEGGHDDLDGSESIASLEGEGIGPSVMHVRGTGLALLPHVRHIVERLLVRNPRKRATVAEVAGGWETAQNVS</sequence>
<dbReference type="STRING" id="205917.A0A4Y9YCN3"/>
<name>A0A4Y9YCN3_9AGAM</name>
<accession>A0A4Y9YCN3</accession>
<feature type="domain" description="Protein kinase" evidence="10">
    <location>
        <begin position="1"/>
        <end position="259"/>
    </location>
</feature>
<evidence type="ECO:0000313" key="12">
    <source>
        <dbReference type="Proteomes" id="UP000298327"/>
    </source>
</evidence>
<dbReference type="OrthoDB" id="289250at2759"/>
<dbReference type="AlphaFoldDB" id="A0A4Y9YCN3"/>
<reference evidence="11 12" key="1">
    <citation type="submission" date="2019-02" db="EMBL/GenBank/DDBJ databases">
        <title>Genome sequencing of the rare red list fungi Dentipellis fragilis.</title>
        <authorList>
            <person name="Buettner E."/>
            <person name="Kellner H."/>
        </authorList>
    </citation>
    <scope>NUCLEOTIDE SEQUENCE [LARGE SCALE GENOMIC DNA]</scope>
    <source>
        <strain evidence="11 12">DSM 105465</strain>
    </source>
</reference>
<proteinExistence type="predicted"/>
<evidence type="ECO:0000256" key="3">
    <source>
        <dbReference type="ARBA" id="ARBA00022679"/>
    </source>
</evidence>
<dbReference type="EC" id="2.7.11.1" evidence="1"/>
<evidence type="ECO:0000256" key="8">
    <source>
        <dbReference type="ARBA" id="ARBA00048679"/>
    </source>
</evidence>
<evidence type="ECO:0000256" key="7">
    <source>
        <dbReference type="ARBA" id="ARBA00047899"/>
    </source>
</evidence>
<dbReference type="Gene3D" id="1.10.510.10">
    <property type="entry name" value="Transferase(Phosphotransferase) domain 1"/>
    <property type="match status" value="1"/>
</dbReference>
<dbReference type="InterPro" id="IPR000719">
    <property type="entry name" value="Prot_kinase_dom"/>
</dbReference>
<evidence type="ECO:0000256" key="6">
    <source>
        <dbReference type="ARBA" id="ARBA00022840"/>
    </source>
</evidence>
<dbReference type="EMBL" id="SEOQ01000670">
    <property type="protein sequence ID" value="TFY58619.1"/>
    <property type="molecule type" value="Genomic_DNA"/>
</dbReference>
<keyword evidence="2" id="KW-0723">Serine/threonine-protein kinase</keyword>
<keyword evidence="5" id="KW-0418">Kinase</keyword>
<evidence type="ECO:0000256" key="4">
    <source>
        <dbReference type="ARBA" id="ARBA00022741"/>
    </source>
</evidence>
<comment type="catalytic activity">
    <reaction evidence="7">
        <text>L-threonyl-[protein] + ATP = O-phospho-L-threonyl-[protein] + ADP + H(+)</text>
        <dbReference type="Rhea" id="RHEA:46608"/>
        <dbReference type="Rhea" id="RHEA-COMP:11060"/>
        <dbReference type="Rhea" id="RHEA-COMP:11605"/>
        <dbReference type="ChEBI" id="CHEBI:15378"/>
        <dbReference type="ChEBI" id="CHEBI:30013"/>
        <dbReference type="ChEBI" id="CHEBI:30616"/>
        <dbReference type="ChEBI" id="CHEBI:61977"/>
        <dbReference type="ChEBI" id="CHEBI:456216"/>
        <dbReference type="EC" id="2.7.11.1"/>
    </reaction>
</comment>
<evidence type="ECO:0000256" key="2">
    <source>
        <dbReference type="ARBA" id="ARBA00022527"/>
    </source>
</evidence>
<protein>
    <recommendedName>
        <fullName evidence="1">non-specific serine/threonine protein kinase</fullName>
        <ecNumber evidence="1">2.7.11.1</ecNumber>
    </recommendedName>
</protein>
<evidence type="ECO:0000256" key="5">
    <source>
        <dbReference type="ARBA" id="ARBA00022777"/>
    </source>
</evidence>
<dbReference type="GO" id="GO:0004674">
    <property type="term" value="F:protein serine/threonine kinase activity"/>
    <property type="evidence" value="ECO:0007669"/>
    <property type="project" value="UniProtKB-KW"/>
</dbReference>
<dbReference type="InterPro" id="IPR011009">
    <property type="entry name" value="Kinase-like_dom_sf"/>
</dbReference>
<keyword evidence="3" id="KW-0808">Transferase</keyword>
<evidence type="ECO:0000259" key="10">
    <source>
        <dbReference type="PROSITE" id="PS50011"/>
    </source>
</evidence>
<dbReference type="Proteomes" id="UP000298327">
    <property type="component" value="Unassembled WGS sequence"/>
</dbReference>
<dbReference type="GO" id="GO:0005524">
    <property type="term" value="F:ATP binding"/>
    <property type="evidence" value="ECO:0007669"/>
    <property type="project" value="UniProtKB-KW"/>
</dbReference>
<feature type="compositionally biased region" description="Basic and acidic residues" evidence="9">
    <location>
        <begin position="133"/>
        <end position="142"/>
    </location>
</feature>
<evidence type="ECO:0000256" key="1">
    <source>
        <dbReference type="ARBA" id="ARBA00012513"/>
    </source>
</evidence>
<comment type="catalytic activity">
    <reaction evidence="8">
        <text>L-seryl-[protein] + ATP = O-phospho-L-seryl-[protein] + ADP + H(+)</text>
        <dbReference type="Rhea" id="RHEA:17989"/>
        <dbReference type="Rhea" id="RHEA-COMP:9863"/>
        <dbReference type="Rhea" id="RHEA-COMP:11604"/>
        <dbReference type="ChEBI" id="CHEBI:15378"/>
        <dbReference type="ChEBI" id="CHEBI:29999"/>
        <dbReference type="ChEBI" id="CHEBI:30616"/>
        <dbReference type="ChEBI" id="CHEBI:83421"/>
        <dbReference type="ChEBI" id="CHEBI:456216"/>
        <dbReference type="EC" id="2.7.11.1"/>
    </reaction>
</comment>
<keyword evidence="12" id="KW-1185">Reference proteome</keyword>
<dbReference type="SUPFAM" id="SSF56112">
    <property type="entry name" value="Protein kinase-like (PK-like)"/>
    <property type="match status" value="1"/>
</dbReference>
<evidence type="ECO:0000256" key="9">
    <source>
        <dbReference type="SAM" id="MobiDB-lite"/>
    </source>
</evidence>
<comment type="caution">
    <text evidence="11">The sequence shown here is derived from an EMBL/GenBank/DDBJ whole genome shotgun (WGS) entry which is preliminary data.</text>
</comment>
<feature type="region of interest" description="Disordered" evidence="9">
    <location>
        <begin position="173"/>
        <end position="201"/>
    </location>
</feature>